<accession>C4JGI3</accession>
<feature type="region of interest" description="Disordered" evidence="1">
    <location>
        <begin position="133"/>
        <end position="155"/>
    </location>
</feature>
<dbReference type="Gene3D" id="3.30.450.30">
    <property type="entry name" value="Dynein light chain 2a, cytoplasmic"/>
    <property type="match status" value="1"/>
</dbReference>
<dbReference type="EMBL" id="CH476615">
    <property type="protein sequence ID" value="EEP76325.1"/>
    <property type="molecule type" value="Genomic_DNA"/>
</dbReference>
<dbReference type="eggNOG" id="ENOG502RNRV">
    <property type="taxonomic scope" value="Eukaryota"/>
</dbReference>
<evidence type="ECO:0000313" key="2">
    <source>
        <dbReference type="EMBL" id="EEP76325.1"/>
    </source>
</evidence>
<dbReference type="InParanoid" id="C4JGI3"/>
<sequence length="274" mass="28830">MGPAMLSDIKMLDTLALTDLLEDNLSPPEITSIFIFATNGAIFAHASTLSQRQIRGLCATYGAAYKAYAVSHSQGNLTAVNPANHPSSFVTTSSIPLGDVGSIIFEQEGHVAVVTKIADKVLLAVVGPTRIDRNAVSSPSNTSSRRPVLTSSAASDIERTLRPVDSFPTAHDHLSGSAYEQAGKLASSAPAPGGSLSITQLSARIAASNKAANEDADKSLRAQWEIDRTSDLERLASLNLNSPSTILLALESKSAALGRFLSNKLADLETPEDF</sequence>
<reference evidence="3" key="1">
    <citation type="journal article" date="2009" name="Genome Res.">
        <title>Comparative genomic analyses of the human fungal pathogens Coccidioides and their relatives.</title>
        <authorList>
            <person name="Sharpton T.J."/>
            <person name="Stajich J.E."/>
            <person name="Rounsley S.D."/>
            <person name="Gardner M.J."/>
            <person name="Wortman J.R."/>
            <person name="Jordar V.S."/>
            <person name="Maiti R."/>
            <person name="Kodira C.D."/>
            <person name="Neafsey D.E."/>
            <person name="Zeng Q."/>
            <person name="Hung C.-Y."/>
            <person name="McMahan C."/>
            <person name="Muszewska A."/>
            <person name="Grynberg M."/>
            <person name="Mandel M.A."/>
            <person name="Kellner E.M."/>
            <person name="Barker B.M."/>
            <person name="Galgiani J.N."/>
            <person name="Orbach M.J."/>
            <person name="Kirkland T.N."/>
            <person name="Cole G.T."/>
            <person name="Henn M.R."/>
            <person name="Birren B.W."/>
            <person name="Taylor J.W."/>
        </authorList>
    </citation>
    <scope>NUCLEOTIDE SEQUENCE [LARGE SCALE GENOMIC DNA]</scope>
    <source>
        <strain evidence="3">UAMH 1704</strain>
    </source>
</reference>
<keyword evidence="3" id="KW-1185">Reference proteome</keyword>
<dbReference type="OMA" id="FLPYWAR"/>
<dbReference type="HOGENOM" id="CLU_065198_0_0_1"/>
<dbReference type="AlphaFoldDB" id="C4JGI3"/>
<name>C4JGI3_UNCRE</name>
<organism evidence="2 3">
    <name type="scientific">Uncinocarpus reesii (strain UAMH 1704)</name>
    <dbReference type="NCBI Taxonomy" id="336963"/>
    <lineage>
        <taxon>Eukaryota</taxon>
        <taxon>Fungi</taxon>
        <taxon>Dikarya</taxon>
        <taxon>Ascomycota</taxon>
        <taxon>Pezizomycotina</taxon>
        <taxon>Eurotiomycetes</taxon>
        <taxon>Eurotiomycetidae</taxon>
        <taxon>Onygenales</taxon>
        <taxon>Onygenaceae</taxon>
        <taxon>Uncinocarpus</taxon>
    </lineage>
</organism>
<evidence type="ECO:0000313" key="3">
    <source>
        <dbReference type="Proteomes" id="UP000002058"/>
    </source>
</evidence>
<feature type="compositionally biased region" description="Polar residues" evidence="1">
    <location>
        <begin position="135"/>
        <end position="154"/>
    </location>
</feature>
<dbReference type="GeneID" id="8439858"/>
<gene>
    <name evidence="2" type="ORF">UREG_01174</name>
</gene>
<dbReference type="RefSeq" id="XP_002541658.1">
    <property type="nucleotide sequence ID" value="XM_002541612.1"/>
</dbReference>
<dbReference type="KEGG" id="ure:UREG_01174"/>
<protein>
    <submittedName>
        <fullName evidence="2">Uncharacterized protein</fullName>
    </submittedName>
</protein>
<proteinExistence type="predicted"/>
<dbReference type="STRING" id="336963.C4JGI3"/>
<dbReference type="VEuPathDB" id="FungiDB:UREG_01174"/>
<evidence type="ECO:0000256" key="1">
    <source>
        <dbReference type="SAM" id="MobiDB-lite"/>
    </source>
</evidence>
<dbReference type="Proteomes" id="UP000002058">
    <property type="component" value="Unassembled WGS sequence"/>
</dbReference>
<dbReference type="OrthoDB" id="4525340at2759"/>